<keyword evidence="4" id="KW-1185">Reference proteome</keyword>
<dbReference type="EMBL" id="CAJOBC010004115">
    <property type="protein sequence ID" value="CAF3815209.1"/>
    <property type="molecule type" value="Genomic_DNA"/>
</dbReference>
<dbReference type="AlphaFoldDB" id="A0A814K215"/>
<dbReference type="Proteomes" id="UP000663829">
    <property type="component" value="Unassembled WGS sequence"/>
</dbReference>
<comment type="caution">
    <text evidence="2">The sequence shown here is derived from an EMBL/GenBank/DDBJ whole genome shotgun (WGS) entry which is preliminary data.</text>
</comment>
<evidence type="ECO:0000313" key="3">
    <source>
        <dbReference type="EMBL" id="CAF3815209.1"/>
    </source>
</evidence>
<reference evidence="2" key="1">
    <citation type="submission" date="2021-02" db="EMBL/GenBank/DDBJ databases">
        <authorList>
            <person name="Nowell W R."/>
        </authorList>
    </citation>
    <scope>NUCLEOTIDE SEQUENCE</scope>
</reference>
<accession>A0A814K215</accession>
<feature type="chain" id="PRO_5036224973" evidence="1">
    <location>
        <begin position="27"/>
        <end position="330"/>
    </location>
</feature>
<sequence length="330" mass="36666">MSHHSLSAVFFLFTLFFLFKVSIASAAALLPDIVNNDDKTNETITSGTQARAASTDSSLATAVVNTQVLTIFQYQGTRVYVYSALSNENENKAEPQKWVFYYVPTMVPVIQQQQQGNKDTSSWVWSVNSEIRLALSVGTDETDELARQATIAKYSLSISQYSKYWTIAPLMIDSLMAYIVNAVSSPVQGVTPYRTVNPNSLTIIFRFECSSQSNAQLIIPKIKNGDYSIKIAFYFAGFNQVTTNFVSITAEQLKNVLSKTTADGGNTNAQYIHRNQAGKFVGKYLINVKKMMYVENSNANVTSLTDGFEEQFISLLEQGNSNVAQKIDTR</sequence>
<proteinExistence type="predicted"/>
<feature type="signal peptide" evidence="1">
    <location>
        <begin position="1"/>
        <end position="26"/>
    </location>
</feature>
<evidence type="ECO:0000313" key="2">
    <source>
        <dbReference type="EMBL" id="CAF1045207.1"/>
    </source>
</evidence>
<evidence type="ECO:0000313" key="4">
    <source>
        <dbReference type="Proteomes" id="UP000663829"/>
    </source>
</evidence>
<organism evidence="2 4">
    <name type="scientific">Didymodactylos carnosus</name>
    <dbReference type="NCBI Taxonomy" id="1234261"/>
    <lineage>
        <taxon>Eukaryota</taxon>
        <taxon>Metazoa</taxon>
        <taxon>Spiralia</taxon>
        <taxon>Gnathifera</taxon>
        <taxon>Rotifera</taxon>
        <taxon>Eurotatoria</taxon>
        <taxon>Bdelloidea</taxon>
        <taxon>Philodinida</taxon>
        <taxon>Philodinidae</taxon>
        <taxon>Didymodactylos</taxon>
    </lineage>
</organism>
<keyword evidence="1" id="KW-0732">Signal</keyword>
<dbReference type="EMBL" id="CAJNOQ010004114">
    <property type="protein sequence ID" value="CAF1045207.1"/>
    <property type="molecule type" value="Genomic_DNA"/>
</dbReference>
<protein>
    <submittedName>
        <fullName evidence="2">Uncharacterized protein</fullName>
    </submittedName>
</protein>
<gene>
    <name evidence="2" type="ORF">GPM918_LOCUS15991</name>
    <name evidence="3" type="ORF">SRO942_LOCUS15994</name>
</gene>
<dbReference type="Proteomes" id="UP000681722">
    <property type="component" value="Unassembled WGS sequence"/>
</dbReference>
<name>A0A814K215_9BILA</name>
<evidence type="ECO:0000256" key="1">
    <source>
        <dbReference type="SAM" id="SignalP"/>
    </source>
</evidence>
<dbReference type="OrthoDB" id="10047302at2759"/>